<evidence type="ECO:0000313" key="10">
    <source>
        <dbReference type="Proteomes" id="UP000019116"/>
    </source>
</evidence>
<dbReference type="EnsemblPlants" id="TraesCS2D02G163900.1">
    <property type="protein sequence ID" value="TraesCS2D02G163900.1"/>
    <property type="gene ID" value="TraesCS2D02G163900"/>
</dbReference>
<comment type="similarity">
    <text evidence="1">Belongs to the bHLH protein family.</text>
</comment>
<dbReference type="Gramene" id="TraesCS2D02G163900.1">
    <property type="protein sequence ID" value="TraesCS2D02G163900.1"/>
    <property type="gene ID" value="TraesCS2D02G163900"/>
</dbReference>
<evidence type="ECO:0000256" key="3">
    <source>
        <dbReference type="ARBA" id="ARBA00023125"/>
    </source>
</evidence>
<dbReference type="PANTHER" id="PTHR47075">
    <property type="entry name" value="TRANSCRIPTION FACTOR BHLH47"/>
    <property type="match status" value="1"/>
</dbReference>
<evidence type="ECO:0000256" key="5">
    <source>
        <dbReference type="ARBA" id="ARBA00023242"/>
    </source>
</evidence>
<keyword evidence="6" id="KW-0175">Coiled coil</keyword>
<feature type="coiled-coil region" evidence="6">
    <location>
        <begin position="72"/>
        <end position="120"/>
    </location>
</feature>
<dbReference type="Gramene" id="TraesCS2D03G0344700.1">
    <property type="protein sequence ID" value="TraesCS2D03G0344700.1.CDS"/>
    <property type="gene ID" value="TraesCS2D03G0344700"/>
</dbReference>
<dbReference type="Gene3D" id="4.10.280.10">
    <property type="entry name" value="Helix-loop-helix DNA-binding domain"/>
    <property type="match status" value="1"/>
</dbReference>
<dbReference type="Gramene" id="TraesWEE_scaffold_065298_01G000100.1">
    <property type="protein sequence ID" value="TraesWEE_scaffold_065298_01G000100.1"/>
    <property type="gene ID" value="TraesWEE_scaffold_065298_01G000100"/>
</dbReference>
<dbReference type="Gramene" id="TraesNOR2D03G01149490.2">
    <property type="protein sequence ID" value="TraesNOR2D03G01149490.2"/>
    <property type="gene ID" value="TraesNOR2D03G01149490"/>
</dbReference>
<protein>
    <recommendedName>
        <fullName evidence="8">BHLH domain-containing protein</fullName>
    </recommendedName>
</protein>
<dbReference type="Pfam" id="PF23177">
    <property type="entry name" value="bHLH_IRO3"/>
    <property type="match status" value="1"/>
</dbReference>
<evidence type="ECO:0000256" key="2">
    <source>
        <dbReference type="ARBA" id="ARBA00023015"/>
    </source>
</evidence>
<dbReference type="Gramene" id="TraesCLE_scaffold_098352_01G000100.1">
    <property type="protein sequence ID" value="TraesCLE_scaffold_098352_01G000100.1"/>
    <property type="gene ID" value="TraesCLE_scaffold_098352_01G000100"/>
</dbReference>
<dbReference type="AlphaFoldDB" id="A0A3B6D9G2"/>
<feature type="domain" description="BHLH" evidence="8">
    <location>
        <begin position="25"/>
        <end position="75"/>
    </location>
</feature>
<dbReference type="InterPro" id="IPR057075">
    <property type="entry name" value="bHLH_IRO3"/>
</dbReference>
<evidence type="ECO:0000259" key="8">
    <source>
        <dbReference type="PROSITE" id="PS50888"/>
    </source>
</evidence>
<sequence>MVPRDMVNAPAERLHVQGKCEKKVPKKIHKSEREKRKRGTQNDLFNELGAMLEPDRQNNGKACVLGDTTRILKDLVSQVESLRKENSTLKNESHYVVLERNELRDDNSMLRNEILELQNKLRVRLQSNPIWSQDTTRSAVAVPYPTSGMFPVQHSPHSPVITSTALSLQPVITEQCYAAPPRELQLFPEASSASTEDSELSQDQGISNNVTRPQARYPTPAVMSPVNEFPILPRMGEEQQYSSGTSEEDGVHRV</sequence>
<dbReference type="CDD" id="cd11446">
    <property type="entry name" value="bHLH_AtILR3_like"/>
    <property type="match status" value="1"/>
</dbReference>
<gene>
    <name evidence="9" type="primary">LOC123051994</name>
</gene>
<keyword evidence="10" id="KW-1185">Reference proteome</keyword>
<dbReference type="Gramene" id="TraesROB_scaffold_048029_01G000100.1">
    <property type="protein sequence ID" value="TraesROB_scaffold_048029_01G000100.1"/>
    <property type="gene ID" value="TraesROB_scaffold_048029_01G000100"/>
</dbReference>
<dbReference type="SUPFAM" id="SSF47459">
    <property type="entry name" value="HLH, helix-loop-helix DNA-binding domain"/>
    <property type="match status" value="1"/>
</dbReference>
<proteinExistence type="inferred from homology"/>
<dbReference type="GO" id="GO:0003677">
    <property type="term" value="F:DNA binding"/>
    <property type="evidence" value="ECO:0007669"/>
    <property type="project" value="UniProtKB-KW"/>
</dbReference>
<evidence type="ECO:0000313" key="9">
    <source>
        <dbReference type="EnsemblPlants" id="TraesCS2D02G163900.1"/>
    </source>
</evidence>
<feature type="compositionally biased region" description="Basic residues" evidence="7">
    <location>
        <begin position="24"/>
        <end position="39"/>
    </location>
</feature>
<feature type="region of interest" description="Disordered" evidence="7">
    <location>
        <begin position="22"/>
        <end position="42"/>
    </location>
</feature>
<dbReference type="Proteomes" id="UP000019116">
    <property type="component" value="Chromosome 2D"/>
</dbReference>
<name>A0A3B6D9G2_WHEAT</name>
<dbReference type="PROSITE" id="PS50888">
    <property type="entry name" value="BHLH"/>
    <property type="match status" value="1"/>
</dbReference>
<dbReference type="SMR" id="A0A3B6D9G2"/>
<keyword evidence="2" id="KW-0805">Transcription regulation</keyword>
<dbReference type="GO" id="GO:0046983">
    <property type="term" value="F:protein dimerization activity"/>
    <property type="evidence" value="ECO:0007669"/>
    <property type="project" value="InterPro"/>
</dbReference>
<dbReference type="PANTHER" id="PTHR47075:SF6">
    <property type="entry name" value="TRANSCRIPTION FACTOR BHLH062"/>
    <property type="match status" value="1"/>
</dbReference>
<feature type="region of interest" description="Disordered" evidence="7">
    <location>
        <begin position="189"/>
        <end position="254"/>
    </location>
</feature>
<dbReference type="OrthoDB" id="1931098at2759"/>
<evidence type="ECO:0000256" key="1">
    <source>
        <dbReference type="ARBA" id="ARBA00005510"/>
    </source>
</evidence>
<dbReference type="InterPro" id="IPR036638">
    <property type="entry name" value="HLH_DNA-bd_sf"/>
</dbReference>
<reference evidence="9" key="1">
    <citation type="submission" date="2018-08" db="EMBL/GenBank/DDBJ databases">
        <authorList>
            <person name="Rossello M."/>
        </authorList>
    </citation>
    <scope>NUCLEOTIDE SEQUENCE [LARGE SCALE GENOMIC DNA]</scope>
    <source>
        <strain evidence="9">cv. Chinese Spring</strain>
    </source>
</reference>
<keyword evidence="3" id="KW-0238">DNA-binding</keyword>
<evidence type="ECO:0000256" key="4">
    <source>
        <dbReference type="ARBA" id="ARBA00023163"/>
    </source>
</evidence>
<dbReference type="Gramene" id="TraesCAD_scaffold_049284_01G000400.1">
    <property type="protein sequence ID" value="TraesCAD_scaffold_049284_01G000400.1"/>
    <property type="gene ID" value="TraesCAD_scaffold_049284_01G000400"/>
</dbReference>
<evidence type="ECO:0000256" key="6">
    <source>
        <dbReference type="SAM" id="Coils"/>
    </source>
</evidence>
<organism evidence="9">
    <name type="scientific">Triticum aestivum</name>
    <name type="common">Wheat</name>
    <dbReference type="NCBI Taxonomy" id="4565"/>
    <lineage>
        <taxon>Eukaryota</taxon>
        <taxon>Viridiplantae</taxon>
        <taxon>Streptophyta</taxon>
        <taxon>Embryophyta</taxon>
        <taxon>Tracheophyta</taxon>
        <taxon>Spermatophyta</taxon>
        <taxon>Magnoliopsida</taxon>
        <taxon>Liliopsida</taxon>
        <taxon>Poales</taxon>
        <taxon>Poaceae</taxon>
        <taxon>BOP clade</taxon>
        <taxon>Pooideae</taxon>
        <taxon>Triticodae</taxon>
        <taxon>Triticeae</taxon>
        <taxon>Triticinae</taxon>
        <taxon>Triticum</taxon>
    </lineage>
</organism>
<keyword evidence="4" id="KW-0804">Transcription</keyword>
<dbReference type="InterPro" id="IPR011598">
    <property type="entry name" value="bHLH_dom"/>
</dbReference>
<reference evidence="9" key="2">
    <citation type="submission" date="2018-10" db="UniProtKB">
        <authorList>
            <consortium name="EnsemblPlants"/>
        </authorList>
    </citation>
    <scope>IDENTIFICATION</scope>
</reference>
<accession>A0A3B6D9G2</accession>
<evidence type="ECO:0000256" key="7">
    <source>
        <dbReference type="SAM" id="MobiDB-lite"/>
    </source>
</evidence>
<feature type="compositionally biased region" description="Polar residues" evidence="7">
    <location>
        <begin position="191"/>
        <end position="212"/>
    </location>
</feature>
<keyword evidence="5" id="KW-0539">Nucleus</keyword>